<evidence type="ECO:0000256" key="3">
    <source>
        <dbReference type="ARBA" id="ARBA00024025"/>
    </source>
</evidence>
<organism evidence="5 6">
    <name type="scientific">Trichinella spiralis</name>
    <name type="common">Trichina worm</name>
    <dbReference type="NCBI Taxonomy" id="6334"/>
    <lineage>
        <taxon>Eukaryota</taxon>
        <taxon>Metazoa</taxon>
        <taxon>Ecdysozoa</taxon>
        <taxon>Nematoda</taxon>
        <taxon>Enoplea</taxon>
        <taxon>Dorylaimia</taxon>
        <taxon>Trichinellida</taxon>
        <taxon>Trichinellidae</taxon>
        <taxon>Trichinella</taxon>
    </lineage>
</organism>
<dbReference type="Proteomes" id="UP001558632">
    <property type="component" value="Unassembled WGS sequence"/>
</dbReference>
<dbReference type="InterPro" id="IPR044542">
    <property type="entry name" value="NAA30-like"/>
</dbReference>
<keyword evidence="1" id="KW-0808">Transferase</keyword>
<dbReference type="Gene3D" id="3.40.630.30">
    <property type="match status" value="1"/>
</dbReference>
<dbReference type="CDD" id="cd04301">
    <property type="entry name" value="NAT_SF"/>
    <property type="match status" value="1"/>
</dbReference>
<dbReference type="PANTHER" id="PTHR45896:SF1">
    <property type="entry name" value="N-ALPHA-ACETYLTRANSFERASE 30"/>
    <property type="match status" value="1"/>
</dbReference>
<dbReference type="SUPFAM" id="SSF55729">
    <property type="entry name" value="Acyl-CoA N-acyltransferases (Nat)"/>
    <property type="match status" value="1"/>
</dbReference>
<sequence>MLAVKAEHRRKGIGRNLVIKAIREMVRNNCGEVMLETEVTNSPALALYHSLGFYRSKRLLRNTTLC</sequence>
<evidence type="ECO:0000259" key="4">
    <source>
        <dbReference type="PROSITE" id="PS51186"/>
    </source>
</evidence>
<feature type="domain" description="N-acetyltransferase" evidence="4">
    <location>
        <begin position="1"/>
        <end position="66"/>
    </location>
</feature>
<protein>
    <submittedName>
        <fullName evidence="5">N-alpha-acetyltransferase</fullName>
    </submittedName>
</protein>
<evidence type="ECO:0000313" key="5">
    <source>
        <dbReference type="EMBL" id="KAL1243119.1"/>
    </source>
</evidence>
<reference evidence="5 6" key="1">
    <citation type="submission" date="2024-07" db="EMBL/GenBank/DDBJ databases">
        <title>Enhanced genomic and transcriptomic resources for Trichinella pseudospiralis and T. spiralis underpin the discovery of pronounced molecular differences between stages and species.</title>
        <authorList>
            <person name="Pasi K.K."/>
            <person name="La Rosa G."/>
            <person name="Gomez-Morales M.A."/>
            <person name="Tosini F."/>
            <person name="Sumanam S."/>
            <person name="Young N.D."/>
            <person name="Chang B.C."/>
            <person name="Robin G.B."/>
        </authorList>
    </citation>
    <scope>NUCLEOTIDE SEQUENCE [LARGE SCALE GENOMIC DNA]</scope>
    <source>
        <strain evidence="5">ISS534</strain>
    </source>
</reference>
<name>A0ABR3KUK1_TRISP</name>
<dbReference type="EMBL" id="JBEUSY010000170">
    <property type="protein sequence ID" value="KAL1243119.1"/>
    <property type="molecule type" value="Genomic_DNA"/>
</dbReference>
<evidence type="ECO:0000256" key="2">
    <source>
        <dbReference type="ARBA" id="ARBA00023315"/>
    </source>
</evidence>
<accession>A0ABR3KUK1</accession>
<gene>
    <name evidence="5" type="ORF">TSPI_03326</name>
</gene>
<keyword evidence="6" id="KW-1185">Reference proteome</keyword>
<comment type="caution">
    <text evidence="5">The sequence shown here is derived from an EMBL/GenBank/DDBJ whole genome shotgun (WGS) entry which is preliminary data.</text>
</comment>
<dbReference type="InterPro" id="IPR000182">
    <property type="entry name" value="GNAT_dom"/>
</dbReference>
<evidence type="ECO:0000313" key="6">
    <source>
        <dbReference type="Proteomes" id="UP001558632"/>
    </source>
</evidence>
<keyword evidence="2" id="KW-0012">Acyltransferase</keyword>
<comment type="similarity">
    <text evidence="3">Belongs to the acetyltransferase family. MAK3 subfamily.</text>
</comment>
<dbReference type="PANTHER" id="PTHR45896">
    <property type="entry name" value="N-ALPHA-ACETYLTRANSFERASE 30"/>
    <property type="match status" value="1"/>
</dbReference>
<dbReference type="InterPro" id="IPR016181">
    <property type="entry name" value="Acyl_CoA_acyltransferase"/>
</dbReference>
<evidence type="ECO:0000256" key="1">
    <source>
        <dbReference type="ARBA" id="ARBA00022679"/>
    </source>
</evidence>
<dbReference type="PROSITE" id="PS51186">
    <property type="entry name" value="GNAT"/>
    <property type="match status" value="1"/>
</dbReference>
<dbReference type="Pfam" id="PF00583">
    <property type="entry name" value="Acetyltransf_1"/>
    <property type="match status" value="1"/>
</dbReference>
<proteinExistence type="inferred from homology"/>